<dbReference type="PROSITE" id="PS00211">
    <property type="entry name" value="ABC_TRANSPORTER_1"/>
    <property type="match status" value="1"/>
</dbReference>
<dbReference type="InterPro" id="IPR003593">
    <property type="entry name" value="AAA+_ATPase"/>
</dbReference>
<dbReference type="PANTHER" id="PTHR24220">
    <property type="entry name" value="IMPORT ATP-BINDING PROTEIN"/>
    <property type="match status" value="1"/>
</dbReference>
<accession>A0A5C8JM99</accession>
<proteinExistence type="predicted"/>
<dbReference type="InterPro" id="IPR017871">
    <property type="entry name" value="ABC_transporter-like_CS"/>
</dbReference>
<protein>
    <submittedName>
        <fullName evidence="4">ATP-binding cassette domain-containing protein</fullName>
    </submittedName>
</protein>
<dbReference type="InterPro" id="IPR015854">
    <property type="entry name" value="ABC_transpr_LolD-like"/>
</dbReference>
<dbReference type="GO" id="GO:0005524">
    <property type="term" value="F:ATP binding"/>
    <property type="evidence" value="ECO:0007669"/>
    <property type="project" value="UniProtKB-KW"/>
</dbReference>
<dbReference type="OrthoDB" id="1114670at2"/>
<dbReference type="RefSeq" id="WP_147922434.1">
    <property type="nucleotide sequence ID" value="NZ_VRTY01000053.1"/>
</dbReference>
<sequence>MISFRSVRHGYGNNISLKFQDWTLQQGEPWLLLGNSGSGKTTLLHILTGLLKPQQGEVLVKGTNLYQLRPKELDLFRGRNIGLILQRAHLIRSLTVLENLLLAQSFAGLPTDRQLAKATLASLHMEEKINRYPHQLSQGQLQRVSIARAVLHRPALLVADEPTSSLDDKNAEAVLQLLLCQARATAATLVVATHDQRVKTSFSNQYSLPDVAV</sequence>
<gene>
    <name evidence="4" type="ORF">FVR03_14255</name>
</gene>
<dbReference type="GO" id="GO:0016887">
    <property type="term" value="F:ATP hydrolysis activity"/>
    <property type="evidence" value="ECO:0007669"/>
    <property type="project" value="InterPro"/>
</dbReference>
<dbReference type="Proteomes" id="UP000321926">
    <property type="component" value="Unassembled WGS sequence"/>
</dbReference>
<dbReference type="SMART" id="SM00382">
    <property type="entry name" value="AAA"/>
    <property type="match status" value="1"/>
</dbReference>
<feature type="domain" description="ABC transporter" evidence="3">
    <location>
        <begin position="2"/>
        <end position="211"/>
    </location>
</feature>
<dbReference type="PROSITE" id="PS50893">
    <property type="entry name" value="ABC_TRANSPORTER_2"/>
    <property type="match status" value="1"/>
</dbReference>
<keyword evidence="5" id="KW-1185">Reference proteome</keyword>
<dbReference type="InterPro" id="IPR027417">
    <property type="entry name" value="P-loop_NTPase"/>
</dbReference>
<evidence type="ECO:0000259" key="3">
    <source>
        <dbReference type="PROSITE" id="PS50893"/>
    </source>
</evidence>
<dbReference type="SUPFAM" id="SSF52540">
    <property type="entry name" value="P-loop containing nucleoside triphosphate hydrolases"/>
    <property type="match status" value="1"/>
</dbReference>
<evidence type="ECO:0000313" key="5">
    <source>
        <dbReference type="Proteomes" id="UP000321926"/>
    </source>
</evidence>
<evidence type="ECO:0000256" key="2">
    <source>
        <dbReference type="ARBA" id="ARBA00022840"/>
    </source>
</evidence>
<dbReference type="Pfam" id="PF00005">
    <property type="entry name" value="ABC_tran"/>
    <property type="match status" value="1"/>
</dbReference>
<name>A0A5C8JM99_9BACT</name>
<dbReference type="AlphaFoldDB" id="A0A5C8JM99"/>
<organism evidence="4 5">
    <name type="scientific">Pontibacter qinzhouensis</name>
    <dbReference type="NCBI Taxonomy" id="2603253"/>
    <lineage>
        <taxon>Bacteria</taxon>
        <taxon>Pseudomonadati</taxon>
        <taxon>Bacteroidota</taxon>
        <taxon>Cytophagia</taxon>
        <taxon>Cytophagales</taxon>
        <taxon>Hymenobacteraceae</taxon>
        <taxon>Pontibacter</taxon>
    </lineage>
</organism>
<dbReference type="GO" id="GO:0022857">
    <property type="term" value="F:transmembrane transporter activity"/>
    <property type="evidence" value="ECO:0007669"/>
    <property type="project" value="TreeGrafter"/>
</dbReference>
<keyword evidence="1" id="KW-0547">Nucleotide-binding</keyword>
<keyword evidence="2 4" id="KW-0067">ATP-binding</keyword>
<reference evidence="4 5" key="1">
    <citation type="submission" date="2019-08" db="EMBL/GenBank/DDBJ databases">
        <authorList>
            <person name="Shi S."/>
        </authorList>
    </citation>
    <scope>NUCLEOTIDE SEQUENCE [LARGE SCALE GENOMIC DNA]</scope>
    <source>
        <strain evidence="4 5">GY10130</strain>
    </source>
</reference>
<dbReference type="InterPro" id="IPR003439">
    <property type="entry name" value="ABC_transporter-like_ATP-bd"/>
</dbReference>
<dbReference type="PANTHER" id="PTHR24220:SF659">
    <property type="entry name" value="TRANSPORTER, PUTATIVE-RELATED"/>
    <property type="match status" value="1"/>
</dbReference>
<evidence type="ECO:0000313" key="4">
    <source>
        <dbReference type="EMBL" id="TXK38146.1"/>
    </source>
</evidence>
<dbReference type="Gene3D" id="3.40.50.300">
    <property type="entry name" value="P-loop containing nucleotide triphosphate hydrolases"/>
    <property type="match status" value="1"/>
</dbReference>
<dbReference type="EMBL" id="VRTY01000053">
    <property type="protein sequence ID" value="TXK38146.1"/>
    <property type="molecule type" value="Genomic_DNA"/>
</dbReference>
<evidence type="ECO:0000256" key="1">
    <source>
        <dbReference type="ARBA" id="ARBA00022741"/>
    </source>
</evidence>
<comment type="caution">
    <text evidence="4">The sequence shown here is derived from an EMBL/GenBank/DDBJ whole genome shotgun (WGS) entry which is preliminary data.</text>
</comment>
<dbReference type="GO" id="GO:0005886">
    <property type="term" value="C:plasma membrane"/>
    <property type="evidence" value="ECO:0007669"/>
    <property type="project" value="TreeGrafter"/>
</dbReference>